<dbReference type="GO" id="GO:0016020">
    <property type="term" value="C:membrane"/>
    <property type="evidence" value="ECO:0007669"/>
    <property type="project" value="UniProtKB-SubCell"/>
</dbReference>
<dbReference type="SUPFAM" id="SSF81321">
    <property type="entry name" value="Family A G protein-coupled receptor-like"/>
    <property type="match status" value="1"/>
</dbReference>
<dbReference type="PROSITE" id="PS00237">
    <property type="entry name" value="G_PROTEIN_RECEP_F1_1"/>
    <property type="match status" value="1"/>
</dbReference>
<evidence type="ECO:0000256" key="4">
    <source>
        <dbReference type="ARBA" id="ARBA00023136"/>
    </source>
</evidence>
<dbReference type="CDD" id="cd00637">
    <property type="entry name" value="7tm_classA_rhodopsin-like"/>
    <property type="match status" value="1"/>
</dbReference>
<dbReference type="SMART" id="SM01381">
    <property type="entry name" value="7TM_GPCR_Srsx"/>
    <property type="match status" value="1"/>
</dbReference>
<organism evidence="8 9">
    <name type="scientific">Holothuria leucospilota</name>
    <name type="common">Black long sea cucumber</name>
    <name type="synonym">Mertensiothuria leucospilota</name>
    <dbReference type="NCBI Taxonomy" id="206669"/>
    <lineage>
        <taxon>Eukaryota</taxon>
        <taxon>Metazoa</taxon>
        <taxon>Echinodermata</taxon>
        <taxon>Eleutherozoa</taxon>
        <taxon>Echinozoa</taxon>
        <taxon>Holothuroidea</taxon>
        <taxon>Aspidochirotacea</taxon>
        <taxon>Aspidochirotida</taxon>
        <taxon>Holothuriidae</taxon>
        <taxon>Holothuria</taxon>
    </lineage>
</organism>
<evidence type="ECO:0000256" key="5">
    <source>
        <dbReference type="RuleBase" id="RU000688"/>
    </source>
</evidence>
<feature type="transmembrane region" description="Helical" evidence="6">
    <location>
        <begin position="64"/>
        <end position="84"/>
    </location>
</feature>
<keyword evidence="2 5" id="KW-0812">Transmembrane</keyword>
<feature type="transmembrane region" description="Helical" evidence="6">
    <location>
        <begin position="31"/>
        <end position="52"/>
    </location>
</feature>
<keyword evidence="5" id="KW-0807">Transducer</keyword>
<evidence type="ECO:0000259" key="7">
    <source>
        <dbReference type="PROSITE" id="PS50262"/>
    </source>
</evidence>
<gene>
    <name evidence="8" type="ORF">HOLleu_26561</name>
</gene>
<sequence>MTSTDMAILATTEAFGKEIQKVQDNDVLMKVAFAIIAILGLIGNSLVLAVFYKGRELHVVPNILIGHQSLVDLISSFIFFLNTIHFCTEFKPMTIRQPFLEIFLCKIWFSDYVHWALLHVSTTNLVFVTIERYFAVVHPSKYRTKARKNISLIICISAWFVGFLIEMYKPWIYRISKEDGMCTDALLESGSSERYAIALVSAMTFLIIPAITMAYVYGSIIWTLTSNHFKLSKEIPKGVRDIFTTMIIVSVAYMICWTPDIILYLHHNLVTPHDWTDSVHRIALILAGSNVCVNPIIYIMKFKTFQRGLKQLVTKRPRRVAQQ</sequence>
<evidence type="ECO:0000313" key="8">
    <source>
        <dbReference type="EMBL" id="KAJ8030217.1"/>
    </source>
</evidence>
<comment type="similarity">
    <text evidence="5">Belongs to the G-protein coupled receptor 1 family.</text>
</comment>
<dbReference type="Pfam" id="PF00001">
    <property type="entry name" value="7tm_1"/>
    <property type="match status" value="1"/>
</dbReference>
<name>A0A9Q1BP24_HOLLE</name>
<keyword evidence="5" id="KW-0297">G-protein coupled receptor</keyword>
<feature type="transmembrane region" description="Helical" evidence="6">
    <location>
        <begin position="278"/>
        <end position="300"/>
    </location>
</feature>
<evidence type="ECO:0000256" key="6">
    <source>
        <dbReference type="SAM" id="Phobius"/>
    </source>
</evidence>
<feature type="domain" description="G-protein coupled receptors family 1 profile" evidence="7">
    <location>
        <begin position="43"/>
        <end position="298"/>
    </location>
</feature>
<dbReference type="InterPro" id="IPR017452">
    <property type="entry name" value="GPCR_Rhodpsn_7TM"/>
</dbReference>
<protein>
    <submittedName>
        <fullName evidence="8">Type-1B angiotensin II receptor</fullName>
    </submittedName>
</protein>
<keyword evidence="4 6" id="KW-0472">Membrane</keyword>
<dbReference type="Proteomes" id="UP001152320">
    <property type="component" value="Chromosome 13"/>
</dbReference>
<evidence type="ECO:0000313" key="9">
    <source>
        <dbReference type="Proteomes" id="UP001152320"/>
    </source>
</evidence>
<evidence type="ECO:0000256" key="2">
    <source>
        <dbReference type="ARBA" id="ARBA00022692"/>
    </source>
</evidence>
<dbReference type="AlphaFoldDB" id="A0A9Q1BP24"/>
<comment type="subcellular location">
    <subcellularLocation>
        <location evidence="1">Membrane</location>
    </subcellularLocation>
</comment>
<dbReference type="OrthoDB" id="5987098at2759"/>
<accession>A0A9Q1BP24</accession>
<evidence type="ECO:0000256" key="3">
    <source>
        <dbReference type="ARBA" id="ARBA00022989"/>
    </source>
</evidence>
<dbReference type="PANTHER" id="PTHR45698">
    <property type="entry name" value="TRACE AMINE-ASSOCIATED RECEPTOR 19N-RELATED"/>
    <property type="match status" value="1"/>
</dbReference>
<reference evidence="8" key="1">
    <citation type="submission" date="2021-10" db="EMBL/GenBank/DDBJ databases">
        <title>Tropical sea cucumber genome reveals ecological adaptation and Cuvierian tubules defense mechanism.</title>
        <authorList>
            <person name="Chen T."/>
        </authorList>
    </citation>
    <scope>NUCLEOTIDE SEQUENCE</scope>
    <source>
        <strain evidence="8">Nanhai2018</strain>
        <tissue evidence="8">Muscle</tissue>
    </source>
</reference>
<dbReference type="PRINTS" id="PR00237">
    <property type="entry name" value="GPCRRHODOPSN"/>
</dbReference>
<proteinExistence type="inferred from homology"/>
<dbReference type="Gene3D" id="1.20.1070.10">
    <property type="entry name" value="Rhodopsin 7-helix transmembrane proteins"/>
    <property type="match status" value="1"/>
</dbReference>
<keyword evidence="9" id="KW-1185">Reference proteome</keyword>
<feature type="transmembrane region" description="Helical" evidence="6">
    <location>
        <begin position="242"/>
        <end position="266"/>
    </location>
</feature>
<comment type="caution">
    <text evidence="8">The sequence shown here is derived from an EMBL/GenBank/DDBJ whole genome shotgun (WGS) entry which is preliminary data.</text>
</comment>
<keyword evidence="3 6" id="KW-1133">Transmembrane helix</keyword>
<dbReference type="GO" id="GO:0004930">
    <property type="term" value="F:G protein-coupled receptor activity"/>
    <property type="evidence" value="ECO:0007669"/>
    <property type="project" value="UniProtKB-KW"/>
</dbReference>
<keyword evidence="5 8" id="KW-0675">Receptor</keyword>
<dbReference type="PROSITE" id="PS50262">
    <property type="entry name" value="G_PROTEIN_RECEP_F1_2"/>
    <property type="match status" value="1"/>
</dbReference>
<dbReference type="InterPro" id="IPR000276">
    <property type="entry name" value="GPCR_Rhodpsn"/>
</dbReference>
<dbReference type="EMBL" id="JAIZAY010000013">
    <property type="protein sequence ID" value="KAJ8030217.1"/>
    <property type="molecule type" value="Genomic_DNA"/>
</dbReference>
<feature type="transmembrane region" description="Helical" evidence="6">
    <location>
        <begin position="150"/>
        <end position="168"/>
    </location>
</feature>
<evidence type="ECO:0000256" key="1">
    <source>
        <dbReference type="ARBA" id="ARBA00004370"/>
    </source>
</evidence>
<feature type="transmembrane region" description="Helical" evidence="6">
    <location>
        <begin position="195"/>
        <end position="222"/>
    </location>
</feature>
<dbReference type="PANTHER" id="PTHR45698:SF1">
    <property type="entry name" value="TRACE AMINE-ASSOCIATED RECEPTOR 13C-LIKE"/>
    <property type="match status" value="1"/>
</dbReference>